<name>A0ABP9ULI5_9DEIO</name>
<keyword evidence="3" id="KW-1185">Reference proteome</keyword>
<dbReference type="Pfam" id="PF13614">
    <property type="entry name" value="AAA_31"/>
    <property type="match status" value="1"/>
</dbReference>
<dbReference type="PANTHER" id="PTHR13696">
    <property type="entry name" value="P-LOOP CONTAINING NUCLEOSIDE TRIPHOSPHATE HYDROLASE"/>
    <property type="match status" value="1"/>
</dbReference>
<comment type="caution">
    <text evidence="2">The sequence shown here is derived from an EMBL/GenBank/DDBJ whole genome shotgun (WGS) entry which is preliminary data.</text>
</comment>
<evidence type="ECO:0000259" key="1">
    <source>
        <dbReference type="Pfam" id="PF13614"/>
    </source>
</evidence>
<accession>A0ABP9ULI5</accession>
<sequence>MITATIFNHAGGAGKTSITRDVGYQFAQAGLRVLLVDLDPQANLSSWLGVRNVSIDATVYDLATTGAPLPEPVEAHGLHVIPSQVDLALAETGMLGVPGSQLFLRQALEQVRDRYDVVLIDSPPSVGQLAILGAVAADRLIVPVPTRQKGLDALPGLQKATALYRRMRPELTVALYVPTLYNDRRSHDREVLDMLRGGLSPLSTPMPERPAVWLDSTMDGSPVGVYAPGSPVHGDVLRLTAEVARVLGLNVTVTA</sequence>
<dbReference type="InterPro" id="IPR025669">
    <property type="entry name" value="AAA_dom"/>
</dbReference>
<evidence type="ECO:0000313" key="2">
    <source>
        <dbReference type="EMBL" id="GAA5441182.1"/>
    </source>
</evidence>
<dbReference type="Proteomes" id="UP001423409">
    <property type="component" value="Unassembled WGS sequence"/>
</dbReference>
<dbReference type="CDD" id="cd02042">
    <property type="entry name" value="ParAB_family"/>
    <property type="match status" value="1"/>
</dbReference>
<feature type="domain" description="AAA" evidence="1">
    <location>
        <begin position="5"/>
        <end position="161"/>
    </location>
</feature>
<evidence type="ECO:0000313" key="3">
    <source>
        <dbReference type="Proteomes" id="UP001423409"/>
    </source>
</evidence>
<dbReference type="PANTHER" id="PTHR13696:SF52">
    <property type="entry name" value="PARA FAMILY PROTEIN CT_582"/>
    <property type="match status" value="1"/>
</dbReference>
<proteinExistence type="predicted"/>
<dbReference type="InterPro" id="IPR027417">
    <property type="entry name" value="P-loop_NTPase"/>
</dbReference>
<organism evidence="2 3">
    <name type="scientific">Deinococcus caeni</name>
    <dbReference type="NCBI Taxonomy" id="569127"/>
    <lineage>
        <taxon>Bacteria</taxon>
        <taxon>Thermotogati</taxon>
        <taxon>Deinococcota</taxon>
        <taxon>Deinococci</taxon>
        <taxon>Deinococcales</taxon>
        <taxon>Deinococcaceae</taxon>
        <taxon>Deinococcus</taxon>
    </lineage>
</organism>
<reference evidence="2 3" key="1">
    <citation type="submission" date="2024-02" db="EMBL/GenBank/DDBJ databases">
        <title>Deinococcus caeni NBRC 101312.</title>
        <authorList>
            <person name="Ichikawa N."/>
            <person name="Katano-Makiyama Y."/>
            <person name="Hidaka K."/>
        </authorList>
    </citation>
    <scope>NUCLEOTIDE SEQUENCE [LARGE SCALE GENOMIC DNA]</scope>
    <source>
        <strain evidence="2 3">NBRC 101312</strain>
    </source>
</reference>
<dbReference type="RefSeq" id="WP_230269967.1">
    <property type="nucleotide sequence ID" value="NZ_BAABQU010000039.1"/>
</dbReference>
<gene>
    <name evidence="2" type="primary">soj_3</name>
    <name evidence="2" type="ORF">Dcae01_02717</name>
</gene>
<protein>
    <submittedName>
        <fullName evidence="2">Sporulation initiation inhibitor protein Soj</fullName>
    </submittedName>
</protein>
<dbReference type="InterPro" id="IPR050678">
    <property type="entry name" value="DNA_Partitioning_ATPase"/>
</dbReference>
<dbReference type="EMBL" id="BAABQU010000039">
    <property type="protein sequence ID" value="GAA5441182.1"/>
    <property type="molecule type" value="Genomic_DNA"/>
</dbReference>
<dbReference type="Gene3D" id="3.40.50.300">
    <property type="entry name" value="P-loop containing nucleotide triphosphate hydrolases"/>
    <property type="match status" value="1"/>
</dbReference>
<dbReference type="SUPFAM" id="SSF52540">
    <property type="entry name" value="P-loop containing nucleoside triphosphate hydrolases"/>
    <property type="match status" value="1"/>
</dbReference>